<name>A0A822YDE8_NELNU</name>
<protein>
    <submittedName>
        <fullName evidence="1">Uncharacterized protein</fullName>
    </submittedName>
</protein>
<evidence type="ECO:0000313" key="2">
    <source>
        <dbReference type="Proteomes" id="UP000607653"/>
    </source>
</evidence>
<accession>A0A822YDE8</accession>
<reference evidence="1 2" key="1">
    <citation type="journal article" date="2020" name="Mol. Biol. Evol.">
        <title>Distinct Expression and Methylation Patterns for Genes with Different Fates following a Single Whole-Genome Duplication in Flowering Plants.</title>
        <authorList>
            <person name="Shi T."/>
            <person name="Rahmani R.S."/>
            <person name="Gugger P.F."/>
            <person name="Wang M."/>
            <person name="Li H."/>
            <person name="Zhang Y."/>
            <person name="Li Z."/>
            <person name="Wang Q."/>
            <person name="Van de Peer Y."/>
            <person name="Marchal K."/>
            <person name="Chen J."/>
        </authorList>
    </citation>
    <scope>NUCLEOTIDE SEQUENCE [LARGE SCALE GENOMIC DNA]</scope>
    <source>
        <tissue evidence="1">Leaf</tissue>
    </source>
</reference>
<sequence>MVKKEGGRSSSSSSRSEFQRVIDNCSLIDMGFSGNRYTWTNKRVGLANVRERLDRMLANGEWRMMFPRAQYYISLLLVQTIVLFC</sequence>
<dbReference type="PANTHER" id="PTHR33710:SF77">
    <property type="entry name" value="DNASE I-LIKE SUPERFAMILY PROTEIN"/>
    <property type="match status" value="1"/>
</dbReference>
<organism evidence="1 2">
    <name type="scientific">Nelumbo nucifera</name>
    <name type="common">Sacred lotus</name>
    <dbReference type="NCBI Taxonomy" id="4432"/>
    <lineage>
        <taxon>Eukaryota</taxon>
        <taxon>Viridiplantae</taxon>
        <taxon>Streptophyta</taxon>
        <taxon>Embryophyta</taxon>
        <taxon>Tracheophyta</taxon>
        <taxon>Spermatophyta</taxon>
        <taxon>Magnoliopsida</taxon>
        <taxon>Proteales</taxon>
        <taxon>Nelumbonaceae</taxon>
        <taxon>Nelumbo</taxon>
    </lineage>
</organism>
<dbReference type="InterPro" id="IPR036691">
    <property type="entry name" value="Endo/exonu/phosph_ase_sf"/>
</dbReference>
<keyword evidence="2" id="KW-1185">Reference proteome</keyword>
<proteinExistence type="predicted"/>
<dbReference type="SUPFAM" id="SSF56219">
    <property type="entry name" value="DNase I-like"/>
    <property type="match status" value="1"/>
</dbReference>
<comment type="caution">
    <text evidence="1">The sequence shown here is derived from an EMBL/GenBank/DDBJ whole genome shotgun (WGS) entry which is preliminary data.</text>
</comment>
<dbReference type="EMBL" id="DUZY01000003">
    <property type="protein sequence ID" value="DAD30362.1"/>
    <property type="molecule type" value="Genomic_DNA"/>
</dbReference>
<dbReference type="AlphaFoldDB" id="A0A822YDE8"/>
<gene>
    <name evidence="1" type="ORF">HUJ06_009213</name>
</gene>
<dbReference type="Proteomes" id="UP000607653">
    <property type="component" value="Unassembled WGS sequence"/>
</dbReference>
<evidence type="ECO:0000313" key="1">
    <source>
        <dbReference type="EMBL" id="DAD30362.1"/>
    </source>
</evidence>
<dbReference type="Gene3D" id="3.60.10.10">
    <property type="entry name" value="Endonuclease/exonuclease/phosphatase"/>
    <property type="match status" value="1"/>
</dbReference>
<dbReference type="PANTHER" id="PTHR33710">
    <property type="entry name" value="BNAC02G09200D PROTEIN"/>
    <property type="match status" value="1"/>
</dbReference>